<sequence length="132" mass="15396">MGNTATIRPHHILCTRAFRGKGYSDDFLHTMRNIIERIKKERIVTIIYGGDTICSACPRYSDGKCETEAKVQNIDKNVIHFLGIEQRRYSYDEIDKIIAQKFTKPVFESICAQCEWKQQNICTYEDVIRPFV</sequence>
<dbReference type="OrthoDB" id="121064at2"/>
<keyword evidence="2" id="KW-1185">Reference proteome</keyword>
<accession>A0A0B7GS42</accession>
<dbReference type="Pfam" id="PF06935">
    <property type="entry name" value="DUF1284"/>
    <property type="match status" value="1"/>
</dbReference>
<evidence type="ECO:0000313" key="2">
    <source>
        <dbReference type="Proteomes" id="UP000042527"/>
    </source>
</evidence>
<dbReference type="Proteomes" id="UP000042527">
    <property type="component" value="Unassembled WGS sequence"/>
</dbReference>
<evidence type="ECO:0008006" key="3">
    <source>
        <dbReference type="Google" id="ProtNLM"/>
    </source>
</evidence>
<dbReference type="GeneID" id="57754298"/>
<dbReference type="RefSeq" id="WP_024753042.1">
    <property type="nucleotide sequence ID" value="NZ_CDNC01000011.1"/>
</dbReference>
<name>A0A0B7GS42_TREPH</name>
<gene>
    <name evidence="1" type="ORF">TPHV1_190031</name>
</gene>
<protein>
    <recommendedName>
        <fullName evidence="3">DUF1284 domain-containing protein</fullName>
    </recommendedName>
</protein>
<dbReference type="AlphaFoldDB" id="A0A0B7GS42"/>
<dbReference type="EMBL" id="CDNC01000011">
    <property type="protein sequence ID" value="CEM61424.1"/>
    <property type="molecule type" value="Genomic_DNA"/>
</dbReference>
<reference evidence="2" key="1">
    <citation type="submission" date="2015-01" db="EMBL/GenBank/DDBJ databases">
        <authorList>
            <person name="Manzoor Shahid"/>
            <person name="Zubair Saima"/>
        </authorList>
    </citation>
    <scope>NUCLEOTIDE SEQUENCE [LARGE SCALE GENOMIC DNA]</scope>
    <source>
        <strain evidence="2">V1</strain>
    </source>
</reference>
<dbReference type="InterPro" id="IPR009702">
    <property type="entry name" value="DUF1284"/>
</dbReference>
<proteinExistence type="predicted"/>
<organism evidence="1 2">
    <name type="scientific">Treponema phagedenis</name>
    <dbReference type="NCBI Taxonomy" id="162"/>
    <lineage>
        <taxon>Bacteria</taxon>
        <taxon>Pseudomonadati</taxon>
        <taxon>Spirochaetota</taxon>
        <taxon>Spirochaetia</taxon>
        <taxon>Spirochaetales</taxon>
        <taxon>Treponemataceae</taxon>
        <taxon>Treponema</taxon>
    </lineage>
</organism>
<evidence type="ECO:0000313" key="1">
    <source>
        <dbReference type="EMBL" id="CEM61424.1"/>
    </source>
</evidence>